<organism evidence="1 2">
    <name type="scientific">Heliocybe sulcata</name>
    <dbReference type="NCBI Taxonomy" id="5364"/>
    <lineage>
        <taxon>Eukaryota</taxon>
        <taxon>Fungi</taxon>
        <taxon>Dikarya</taxon>
        <taxon>Basidiomycota</taxon>
        <taxon>Agaricomycotina</taxon>
        <taxon>Agaricomycetes</taxon>
        <taxon>Gloeophyllales</taxon>
        <taxon>Gloeophyllaceae</taxon>
        <taxon>Heliocybe</taxon>
    </lineage>
</organism>
<dbReference type="Gene3D" id="3.80.10.10">
    <property type="entry name" value="Ribonuclease Inhibitor"/>
    <property type="match status" value="1"/>
</dbReference>
<accession>A0A5C3MU08</accession>
<dbReference type="EMBL" id="ML213519">
    <property type="protein sequence ID" value="TFK48433.1"/>
    <property type="molecule type" value="Genomic_DNA"/>
</dbReference>
<dbReference type="Proteomes" id="UP000305948">
    <property type="component" value="Unassembled WGS sequence"/>
</dbReference>
<dbReference type="InterPro" id="IPR032675">
    <property type="entry name" value="LRR_dom_sf"/>
</dbReference>
<reference evidence="1 2" key="1">
    <citation type="journal article" date="2019" name="Nat. Ecol. Evol.">
        <title>Megaphylogeny resolves global patterns of mushroom evolution.</title>
        <authorList>
            <person name="Varga T."/>
            <person name="Krizsan K."/>
            <person name="Foldi C."/>
            <person name="Dima B."/>
            <person name="Sanchez-Garcia M."/>
            <person name="Sanchez-Ramirez S."/>
            <person name="Szollosi G.J."/>
            <person name="Szarkandi J.G."/>
            <person name="Papp V."/>
            <person name="Albert L."/>
            <person name="Andreopoulos W."/>
            <person name="Angelini C."/>
            <person name="Antonin V."/>
            <person name="Barry K.W."/>
            <person name="Bougher N.L."/>
            <person name="Buchanan P."/>
            <person name="Buyck B."/>
            <person name="Bense V."/>
            <person name="Catcheside P."/>
            <person name="Chovatia M."/>
            <person name="Cooper J."/>
            <person name="Damon W."/>
            <person name="Desjardin D."/>
            <person name="Finy P."/>
            <person name="Geml J."/>
            <person name="Haridas S."/>
            <person name="Hughes K."/>
            <person name="Justo A."/>
            <person name="Karasinski D."/>
            <person name="Kautmanova I."/>
            <person name="Kiss B."/>
            <person name="Kocsube S."/>
            <person name="Kotiranta H."/>
            <person name="LaButti K.M."/>
            <person name="Lechner B.E."/>
            <person name="Liimatainen K."/>
            <person name="Lipzen A."/>
            <person name="Lukacs Z."/>
            <person name="Mihaltcheva S."/>
            <person name="Morgado L.N."/>
            <person name="Niskanen T."/>
            <person name="Noordeloos M.E."/>
            <person name="Ohm R.A."/>
            <person name="Ortiz-Santana B."/>
            <person name="Ovrebo C."/>
            <person name="Racz N."/>
            <person name="Riley R."/>
            <person name="Savchenko A."/>
            <person name="Shiryaev A."/>
            <person name="Soop K."/>
            <person name="Spirin V."/>
            <person name="Szebenyi C."/>
            <person name="Tomsovsky M."/>
            <person name="Tulloss R.E."/>
            <person name="Uehling J."/>
            <person name="Grigoriev I.V."/>
            <person name="Vagvolgyi C."/>
            <person name="Papp T."/>
            <person name="Martin F.M."/>
            <person name="Miettinen O."/>
            <person name="Hibbett D.S."/>
            <person name="Nagy L.G."/>
        </authorList>
    </citation>
    <scope>NUCLEOTIDE SEQUENCE [LARGE SCALE GENOMIC DNA]</scope>
    <source>
        <strain evidence="1 2">OMC1185</strain>
    </source>
</reference>
<evidence type="ECO:0000313" key="2">
    <source>
        <dbReference type="Proteomes" id="UP000305948"/>
    </source>
</evidence>
<proteinExistence type="predicted"/>
<evidence type="ECO:0000313" key="1">
    <source>
        <dbReference type="EMBL" id="TFK48433.1"/>
    </source>
</evidence>
<dbReference type="SUPFAM" id="SSF52047">
    <property type="entry name" value="RNI-like"/>
    <property type="match status" value="1"/>
</dbReference>
<keyword evidence="2" id="KW-1185">Reference proteome</keyword>
<dbReference type="AlphaFoldDB" id="A0A5C3MU08"/>
<sequence length="379" mass="42229">MIYALWTILHPDMGQLLMPQLDTLSCTSSLDKSFELSVTLAHGLRSLNIDIFDCFTEMQTSNLMSLLRSQSRVEELCFCGSICPDMEELPLSEIIDTLPNLRILSLPSCVPVPHRHASCLAKGANLEILQVRLIRDHLDSDAALFGLARASRLETLDLVMYAGPTQQSLSACFGSLKVLPTSIQNLFIHEEQHKGHFSTSFFNRDFVKHLLQLSGLQNVIISLTAVCQLDNRSLEEIAYALPALRCFQMSMYGMHGPLRCPMTLDGLAALPRACSNLQHAEVSIRREGCCTMRIDKTTVVGRGLISRLELTFHGKWGPTQTDGLRRLIGSAYEDLEEVRLCGSIQFEEEQSDDGTGGVTDMIASQLRLPRSIPVRYQQT</sequence>
<evidence type="ECO:0008006" key="3">
    <source>
        <dbReference type="Google" id="ProtNLM"/>
    </source>
</evidence>
<name>A0A5C3MU08_9AGAM</name>
<protein>
    <recommendedName>
        <fullName evidence="3">RNI-like protein</fullName>
    </recommendedName>
</protein>
<gene>
    <name evidence="1" type="ORF">OE88DRAFT_525142</name>
</gene>